<dbReference type="EMBL" id="AP018694">
    <property type="protein sequence ID" value="BBE20773.1"/>
    <property type="molecule type" value="Genomic_DNA"/>
</dbReference>
<dbReference type="KEGG" id="anf:AQPE_4967"/>
<evidence type="ECO:0000313" key="2">
    <source>
        <dbReference type="Proteomes" id="UP001193389"/>
    </source>
</evidence>
<gene>
    <name evidence="1" type="ORF">AQPE_4967</name>
</gene>
<proteinExistence type="predicted"/>
<dbReference type="Proteomes" id="UP001193389">
    <property type="component" value="Chromosome"/>
</dbReference>
<sequence>MIDNATKNPEKSGSKIISKVLLFLERFKINKLGLTRAPS</sequence>
<evidence type="ECO:0000313" key="1">
    <source>
        <dbReference type="EMBL" id="BBE20773.1"/>
    </source>
</evidence>
<name>A0A5K7SGW9_9BACT</name>
<accession>A0A5K7SGW9</accession>
<dbReference type="AlphaFoldDB" id="A0A5K7SGW9"/>
<organism evidence="1 2">
    <name type="scientific">Aquipluma nitroreducens</name>
    <dbReference type="NCBI Taxonomy" id="2010828"/>
    <lineage>
        <taxon>Bacteria</taxon>
        <taxon>Pseudomonadati</taxon>
        <taxon>Bacteroidota</taxon>
        <taxon>Bacteroidia</taxon>
        <taxon>Marinilabiliales</taxon>
        <taxon>Prolixibacteraceae</taxon>
        <taxon>Aquipluma</taxon>
    </lineage>
</organism>
<protein>
    <submittedName>
        <fullName evidence="1">Uncharacterized protein</fullName>
    </submittedName>
</protein>
<keyword evidence="2" id="KW-1185">Reference proteome</keyword>
<reference evidence="1" key="1">
    <citation type="journal article" date="2020" name="Int. J. Syst. Evol. Microbiol.">
        <title>Aquipluma nitroreducens gen. nov. sp. nov., a novel facultatively anaerobic bacterium isolated from a freshwater lake.</title>
        <authorList>
            <person name="Watanabe M."/>
            <person name="Kojima H."/>
            <person name="Fukui M."/>
        </authorList>
    </citation>
    <scope>NUCLEOTIDE SEQUENCE</scope>
    <source>
        <strain evidence="1">MeG22</strain>
    </source>
</reference>